<dbReference type="Proteomes" id="UP000327362">
    <property type="component" value="Chromosome"/>
</dbReference>
<feature type="compositionally biased region" description="Low complexity" evidence="1">
    <location>
        <begin position="38"/>
        <end position="50"/>
    </location>
</feature>
<accession>A0AAI8SMF7</accession>
<evidence type="ECO:0000256" key="1">
    <source>
        <dbReference type="SAM" id="MobiDB-lite"/>
    </source>
</evidence>
<dbReference type="EMBL" id="AP020326">
    <property type="protein sequence ID" value="BBN47860.1"/>
    <property type="molecule type" value="Genomic_DNA"/>
</dbReference>
<gene>
    <name evidence="2" type="ORF">JPH1_23350</name>
</gene>
<feature type="compositionally biased region" description="Basic and acidic residues" evidence="1">
    <location>
        <begin position="52"/>
        <end position="67"/>
    </location>
</feature>
<protein>
    <submittedName>
        <fullName evidence="2">Uncharacterized protein</fullName>
    </submittedName>
</protein>
<evidence type="ECO:0000313" key="2">
    <source>
        <dbReference type="EMBL" id="BBN47860.1"/>
    </source>
</evidence>
<feature type="region of interest" description="Disordered" evidence="1">
    <location>
        <begin position="38"/>
        <end position="100"/>
    </location>
</feature>
<proteinExistence type="predicted"/>
<evidence type="ECO:0000313" key="3">
    <source>
        <dbReference type="Proteomes" id="UP000327362"/>
    </source>
</evidence>
<name>A0AAI8SMF7_MYCAV</name>
<sequence>MTSAEVGTFTCIATAKAAIWAGLASPVMIWSMAQAACPRARSSPPVSRASTWRHDVAGPPEGRRAAEAADDSDDNATRRWSHARHSGPNLAAKGPVGAGA</sequence>
<reference evidence="2 3" key="1">
    <citation type="submission" date="2019-09" db="EMBL/GenBank/DDBJ databases">
        <title>Complete genome sequence of Mycobacterium avium subsp. hominissuis strain JP-H-1.</title>
        <authorList>
            <person name="Kinoshita Y."/>
            <person name="Niwa H."/>
            <person name="Uchida-Fujii E."/>
            <person name="Nukada T."/>
        </authorList>
    </citation>
    <scope>NUCLEOTIDE SEQUENCE [LARGE SCALE GENOMIC DNA]</scope>
    <source>
        <strain evidence="2 3">JP-H-1</strain>
    </source>
</reference>
<organism evidence="2 3">
    <name type="scientific">Mycobacterium avium subsp. hominissuis</name>
    <dbReference type="NCBI Taxonomy" id="439334"/>
    <lineage>
        <taxon>Bacteria</taxon>
        <taxon>Bacillati</taxon>
        <taxon>Actinomycetota</taxon>
        <taxon>Actinomycetes</taxon>
        <taxon>Mycobacteriales</taxon>
        <taxon>Mycobacteriaceae</taxon>
        <taxon>Mycobacterium</taxon>
        <taxon>Mycobacterium avium complex (MAC)</taxon>
    </lineage>
</organism>
<dbReference type="AlphaFoldDB" id="A0AAI8SMF7"/>